<feature type="region of interest" description="Disordered" evidence="1">
    <location>
        <begin position="375"/>
        <end position="442"/>
    </location>
</feature>
<reference evidence="3" key="1">
    <citation type="submission" date="2021-12" db="EMBL/GenBank/DDBJ databases">
        <authorList>
            <person name="Zaccaron A."/>
            <person name="Stergiopoulos I."/>
        </authorList>
    </citation>
    <scope>NUCLEOTIDE SEQUENCE</scope>
    <source>
        <strain evidence="3">Race5_Kim</strain>
    </source>
</reference>
<gene>
    <name evidence="3" type="ORF">CLAFUR5_02384</name>
</gene>
<dbReference type="InterPro" id="IPR027417">
    <property type="entry name" value="P-loop_NTPase"/>
</dbReference>
<protein>
    <recommendedName>
        <fullName evidence="2">AAA+ ATPase domain-containing protein</fullName>
    </recommendedName>
</protein>
<feature type="compositionally biased region" description="Basic and acidic residues" evidence="1">
    <location>
        <begin position="1113"/>
        <end position="1136"/>
    </location>
</feature>
<feature type="compositionally biased region" description="Basic and acidic residues" evidence="1">
    <location>
        <begin position="1146"/>
        <end position="1160"/>
    </location>
</feature>
<evidence type="ECO:0000259" key="2">
    <source>
        <dbReference type="SMART" id="SM00382"/>
    </source>
</evidence>
<keyword evidence="4" id="KW-1185">Reference proteome</keyword>
<name>A0A9Q8LAT9_PASFU</name>
<feature type="compositionally biased region" description="Low complexity" evidence="1">
    <location>
        <begin position="463"/>
        <end position="476"/>
    </location>
</feature>
<dbReference type="PANTHER" id="PTHR46411">
    <property type="entry name" value="FAMILY ATPASE, PUTATIVE-RELATED"/>
    <property type="match status" value="1"/>
</dbReference>
<reference evidence="3" key="2">
    <citation type="journal article" date="2022" name="Microb. Genom.">
        <title>A chromosome-scale genome assembly of the tomato pathogen Cladosporium fulvum reveals a compartmentalized genome architecture and the presence of a dispensable chromosome.</title>
        <authorList>
            <person name="Zaccaron A.Z."/>
            <person name="Chen L.H."/>
            <person name="Samaras A."/>
            <person name="Stergiopoulos I."/>
        </authorList>
    </citation>
    <scope>NUCLEOTIDE SEQUENCE</scope>
    <source>
        <strain evidence="3">Race5_Kim</strain>
    </source>
</reference>
<evidence type="ECO:0000313" key="4">
    <source>
        <dbReference type="Proteomes" id="UP000756132"/>
    </source>
</evidence>
<dbReference type="InterPro" id="IPR056599">
    <property type="entry name" value="AAA_lid_fung"/>
</dbReference>
<dbReference type="SMART" id="SM00382">
    <property type="entry name" value="AAA"/>
    <property type="match status" value="1"/>
</dbReference>
<dbReference type="SUPFAM" id="SSF52540">
    <property type="entry name" value="P-loop containing nucleoside triphosphate hydrolases"/>
    <property type="match status" value="1"/>
</dbReference>
<feature type="compositionally biased region" description="Polar residues" evidence="1">
    <location>
        <begin position="375"/>
        <end position="388"/>
    </location>
</feature>
<dbReference type="Pfam" id="PF00004">
    <property type="entry name" value="AAA"/>
    <property type="match status" value="1"/>
</dbReference>
<organism evidence="3 4">
    <name type="scientific">Passalora fulva</name>
    <name type="common">Tomato leaf mold</name>
    <name type="synonym">Cladosporium fulvum</name>
    <dbReference type="NCBI Taxonomy" id="5499"/>
    <lineage>
        <taxon>Eukaryota</taxon>
        <taxon>Fungi</taxon>
        <taxon>Dikarya</taxon>
        <taxon>Ascomycota</taxon>
        <taxon>Pezizomycotina</taxon>
        <taxon>Dothideomycetes</taxon>
        <taxon>Dothideomycetidae</taxon>
        <taxon>Mycosphaerellales</taxon>
        <taxon>Mycosphaerellaceae</taxon>
        <taxon>Fulvia</taxon>
    </lineage>
</organism>
<sequence>MPPKCILSGQPIKLALPLCLYSDRHFPPKSAKLDIFPNTPFLLTLPKELTLASFFDTTVLYQDMSANKASGSVAGEFSGQDRIADTQASGSNGSSPSNGEEQSTENETSSGPPEDALVNAHDVHLGTDDTAAPVRKDMIDIDAEEPDCLHLRVGEELAGDPNNYVFDTSPLKKRRKNARTRLLQHASYSALVEDRIVRLEEVVNTIRTAMPDGKAWESDQDSDNESESPDTPPETALEHDVALKAKSVRMTWAEFTYTDCPDEKKDHGIELCVERPARYQEELVAGLAMRRRRQKSRSAEGQSSNRVERIRFESKLLCKELEDMMGEDVAPPWDRMILRPFNPLFYYHDDLIQRCVELEKELCGVNLGLDAQQGSDTALKQSPNNETVPQEPRQQLPCDEKAASAESGTRREVEDAQATATTSVYEYPADNALSSETTESHRDAIEDDCLGMLEEDAAPQPQRAVPSASRSASAERNGNEQKYRLQSLQALLSMMREDLRPEFGLHAKCRTFEIKSIKFEDLWHLYAPGDIIYSAKQVQAFQVLRVQNGREILTGLPERARFNDVVVADPFAALDRRRANPFSIDYFAIDFDGVRFDARLGHLDIEPYEGEKRVTELELYPISYGASEQHNMTTSHNLAASTLNGELSLREALVERGRKFKEYTSASHVDHCEYRGMTIDQDPETVDSHVMVDTSYYYELRPSQKPVLGFNDLISGDTREFVGEGLAWLRDGGRSGDGFNDEHLLLLPGGLWGFVLYSRVWHFLDVNNIHRVTKSTESFNQLQIDPLYRRLVESQVTMHSKGTKPVSGMRQPESEHREDLVRGKGKGLIILLHGAPGVGKTSTAECVAEYTGRPLLSITCGDIGDSAVDVSLNLQYYLNLAHQWGCVMLLDEADVFLSARDRRDMKRNAIVSVFLRILEYYSGILFLTTNKVGTVDEAFKSRIHLSLHYPPLSKAQTREIWRINLNRVRNNKPHVRFEENDILEWAADQWRETERKGVVPWNGRQIRNACQTIAALDEFDSDGQIKQGHLDSVERASNQFDRYLRELHGSDDSGRAKRNKDRADDYDATRYEEQRHDDRDRYFDHDRSYDVLSPTNLRPRAGRYPSPPRRRVDHSSPSRYERAGGTTHRKDPRDRGPPAVVNDYYNEPRRDYERSREREAMPPPPRPDVPRGERDATTGASDERRAARPDSRSRPAARDDVYDRRR</sequence>
<feature type="compositionally biased region" description="Basic and acidic residues" evidence="1">
    <location>
        <begin position="398"/>
        <end position="414"/>
    </location>
</feature>
<feature type="region of interest" description="Disordered" evidence="1">
    <location>
        <begin position="457"/>
        <end position="480"/>
    </location>
</feature>
<dbReference type="GO" id="GO:0016887">
    <property type="term" value="F:ATP hydrolysis activity"/>
    <property type="evidence" value="ECO:0007669"/>
    <property type="project" value="InterPro"/>
</dbReference>
<dbReference type="Pfam" id="PF23232">
    <property type="entry name" value="AAA_lid_13"/>
    <property type="match status" value="1"/>
</dbReference>
<feature type="region of interest" description="Disordered" evidence="1">
    <location>
        <begin position="210"/>
        <end position="236"/>
    </location>
</feature>
<dbReference type="AlphaFoldDB" id="A0A9Q8LAT9"/>
<feature type="compositionally biased region" description="Low complexity" evidence="1">
    <location>
        <begin position="89"/>
        <end position="99"/>
    </location>
</feature>
<feature type="compositionally biased region" description="Basic and acidic residues" evidence="1">
    <location>
        <begin position="1168"/>
        <end position="1206"/>
    </location>
</feature>
<dbReference type="GO" id="GO:0005524">
    <property type="term" value="F:ATP binding"/>
    <property type="evidence" value="ECO:0007669"/>
    <property type="project" value="InterPro"/>
</dbReference>
<dbReference type="EMBL" id="CP090164">
    <property type="protein sequence ID" value="UJO13960.1"/>
    <property type="molecule type" value="Genomic_DNA"/>
</dbReference>
<evidence type="ECO:0000256" key="1">
    <source>
        <dbReference type="SAM" id="MobiDB-lite"/>
    </source>
</evidence>
<dbReference type="GeneID" id="71982262"/>
<evidence type="ECO:0000313" key="3">
    <source>
        <dbReference type="EMBL" id="UJO13960.1"/>
    </source>
</evidence>
<dbReference type="KEGG" id="ffu:CLAFUR5_02384"/>
<dbReference type="Gene3D" id="3.40.50.300">
    <property type="entry name" value="P-loop containing nucleotide triphosphate hydrolases"/>
    <property type="match status" value="1"/>
</dbReference>
<feature type="compositionally biased region" description="Basic and acidic residues" evidence="1">
    <location>
        <begin position="1046"/>
        <end position="1089"/>
    </location>
</feature>
<dbReference type="OrthoDB" id="10042665at2759"/>
<feature type="region of interest" description="Disordered" evidence="1">
    <location>
        <begin position="84"/>
        <end position="118"/>
    </location>
</feature>
<dbReference type="InterPro" id="IPR054289">
    <property type="entry name" value="DUF7025"/>
</dbReference>
<proteinExistence type="predicted"/>
<feature type="region of interest" description="Disordered" evidence="1">
    <location>
        <begin position="1046"/>
        <end position="1206"/>
    </location>
</feature>
<accession>A0A9Q8LAT9</accession>
<feature type="domain" description="AAA+ ATPase" evidence="2">
    <location>
        <begin position="826"/>
        <end position="953"/>
    </location>
</feature>
<feature type="compositionally biased region" description="Acidic residues" evidence="1">
    <location>
        <begin position="218"/>
        <end position="228"/>
    </location>
</feature>
<dbReference type="InterPro" id="IPR003593">
    <property type="entry name" value="AAA+_ATPase"/>
</dbReference>
<dbReference type="PANTHER" id="PTHR46411:SF2">
    <property type="entry name" value="AAA+ ATPASE DOMAIN-CONTAINING PROTEIN"/>
    <property type="match status" value="1"/>
</dbReference>
<dbReference type="CDD" id="cd19481">
    <property type="entry name" value="RecA-like_protease"/>
    <property type="match status" value="1"/>
</dbReference>
<dbReference type="RefSeq" id="XP_047758326.1">
    <property type="nucleotide sequence ID" value="XM_047901532.1"/>
</dbReference>
<dbReference type="Pfam" id="PF22942">
    <property type="entry name" value="DUF7025"/>
    <property type="match status" value="1"/>
</dbReference>
<dbReference type="Proteomes" id="UP000756132">
    <property type="component" value="Chromosome 2"/>
</dbReference>
<dbReference type="InterPro" id="IPR003959">
    <property type="entry name" value="ATPase_AAA_core"/>
</dbReference>